<dbReference type="SUPFAM" id="SSF51366">
    <property type="entry name" value="Ribulose-phoshate binding barrel"/>
    <property type="match status" value="1"/>
</dbReference>
<dbReference type="FunFam" id="3.20.20.70:FF:000024">
    <property type="entry name" value="Indole-3-glycerol phosphate synthase"/>
    <property type="match status" value="1"/>
</dbReference>
<comment type="pathway">
    <text evidence="2 8">Amino-acid biosynthesis; L-tryptophan biosynthesis; L-tryptophan from chorismate: step 4/5.</text>
</comment>
<dbReference type="AlphaFoldDB" id="A0A5J6PWT9"/>
<dbReference type="CDD" id="cd00331">
    <property type="entry name" value="IGPS"/>
    <property type="match status" value="1"/>
</dbReference>
<keyword evidence="5 8" id="KW-0822">Tryptophan biosynthesis</keyword>
<keyword evidence="11" id="KW-1185">Reference proteome</keyword>
<accession>A0A5J6PWT9</accession>
<evidence type="ECO:0000256" key="7">
    <source>
        <dbReference type="ARBA" id="ARBA00023239"/>
    </source>
</evidence>
<dbReference type="PANTHER" id="PTHR22854">
    <property type="entry name" value="TRYPTOPHAN BIOSYNTHESIS PROTEIN"/>
    <property type="match status" value="1"/>
</dbReference>
<keyword evidence="7 8" id="KW-0456">Lyase</keyword>
<evidence type="ECO:0000256" key="6">
    <source>
        <dbReference type="ARBA" id="ARBA00023141"/>
    </source>
</evidence>
<dbReference type="GO" id="GO:0004640">
    <property type="term" value="F:phosphoribosylanthranilate isomerase activity"/>
    <property type="evidence" value="ECO:0007669"/>
    <property type="project" value="TreeGrafter"/>
</dbReference>
<dbReference type="NCBIfam" id="NF001377">
    <property type="entry name" value="PRK00278.2-4"/>
    <property type="match status" value="1"/>
</dbReference>
<dbReference type="InterPro" id="IPR013785">
    <property type="entry name" value="Aldolase_TIM"/>
</dbReference>
<gene>
    <name evidence="8 10" type="primary">trpC</name>
    <name evidence="10" type="ORF">D0T92_01560</name>
</gene>
<evidence type="ECO:0000256" key="3">
    <source>
        <dbReference type="ARBA" id="ARBA00022605"/>
    </source>
</evidence>
<dbReference type="RefSeq" id="WP_151049562.1">
    <property type="nucleotide sequence ID" value="NZ_CP031700.1"/>
</dbReference>
<dbReference type="InterPro" id="IPR011060">
    <property type="entry name" value="RibuloseP-bd_barrel"/>
</dbReference>
<protein>
    <recommendedName>
        <fullName evidence="8">Indole-3-glycerol phosphate synthase</fullName>
        <shortName evidence="8">IGPS</shortName>
        <ecNumber evidence="8">4.1.1.48</ecNumber>
    </recommendedName>
</protein>
<organism evidence="10 11">
    <name type="scientific">Neisseria zalophi</name>
    <dbReference type="NCBI Taxonomy" id="640030"/>
    <lineage>
        <taxon>Bacteria</taxon>
        <taxon>Pseudomonadati</taxon>
        <taxon>Pseudomonadota</taxon>
        <taxon>Betaproteobacteria</taxon>
        <taxon>Neisseriales</taxon>
        <taxon>Neisseriaceae</taxon>
        <taxon>Neisseria</taxon>
    </lineage>
</organism>
<keyword evidence="4 8" id="KW-0210">Decarboxylase</keyword>
<evidence type="ECO:0000256" key="8">
    <source>
        <dbReference type="HAMAP-Rule" id="MF_00134"/>
    </source>
</evidence>
<dbReference type="EMBL" id="CP031700">
    <property type="protein sequence ID" value="QEY25352.1"/>
    <property type="molecule type" value="Genomic_DNA"/>
</dbReference>
<dbReference type="GO" id="GO:0000162">
    <property type="term" value="P:L-tryptophan biosynthetic process"/>
    <property type="evidence" value="ECO:0007669"/>
    <property type="project" value="UniProtKB-UniRule"/>
</dbReference>
<reference evidence="10 11" key="1">
    <citation type="submission" date="2018-08" db="EMBL/GenBank/DDBJ databases">
        <title>Neisseria zalophi ATCC BAA-2455 complete genome.</title>
        <authorList>
            <person name="Veseli I.A."/>
            <person name="Buttler R."/>
            <person name="Mascarenhas dos Santos A.C."/>
            <person name="Pombert J.-F."/>
        </authorList>
    </citation>
    <scope>NUCLEOTIDE SEQUENCE [LARGE SCALE GENOMIC DNA]</scope>
    <source>
        <strain evidence="10 11">ATCC BAA-2455</strain>
    </source>
</reference>
<evidence type="ECO:0000313" key="10">
    <source>
        <dbReference type="EMBL" id="QEY25352.1"/>
    </source>
</evidence>
<dbReference type="KEGG" id="nzl:D0T92_01560"/>
<evidence type="ECO:0000313" key="11">
    <source>
        <dbReference type="Proteomes" id="UP000325713"/>
    </source>
</evidence>
<proteinExistence type="inferred from homology"/>
<dbReference type="EC" id="4.1.1.48" evidence="8"/>
<evidence type="ECO:0000256" key="4">
    <source>
        <dbReference type="ARBA" id="ARBA00022793"/>
    </source>
</evidence>
<comment type="catalytic activity">
    <reaction evidence="1 8">
        <text>1-(2-carboxyphenylamino)-1-deoxy-D-ribulose 5-phosphate + H(+) = (1S,2R)-1-C-(indol-3-yl)glycerol 3-phosphate + CO2 + H2O</text>
        <dbReference type="Rhea" id="RHEA:23476"/>
        <dbReference type="ChEBI" id="CHEBI:15377"/>
        <dbReference type="ChEBI" id="CHEBI:15378"/>
        <dbReference type="ChEBI" id="CHEBI:16526"/>
        <dbReference type="ChEBI" id="CHEBI:58613"/>
        <dbReference type="ChEBI" id="CHEBI:58866"/>
        <dbReference type="EC" id="4.1.1.48"/>
    </reaction>
</comment>
<dbReference type="PROSITE" id="PS00614">
    <property type="entry name" value="IGPS"/>
    <property type="match status" value="1"/>
</dbReference>
<evidence type="ECO:0000256" key="1">
    <source>
        <dbReference type="ARBA" id="ARBA00001633"/>
    </source>
</evidence>
<dbReference type="InterPro" id="IPR045186">
    <property type="entry name" value="Indole-3-glycerol_P_synth"/>
</dbReference>
<keyword evidence="3 8" id="KW-0028">Amino-acid biosynthesis</keyword>
<dbReference type="Gene3D" id="3.20.20.70">
    <property type="entry name" value="Aldolase class I"/>
    <property type="match status" value="1"/>
</dbReference>
<dbReference type="GO" id="GO:0004425">
    <property type="term" value="F:indole-3-glycerol-phosphate synthase activity"/>
    <property type="evidence" value="ECO:0007669"/>
    <property type="project" value="UniProtKB-UniRule"/>
</dbReference>
<dbReference type="HAMAP" id="MF_00134_B">
    <property type="entry name" value="IGPS_B"/>
    <property type="match status" value="1"/>
</dbReference>
<feature type="domain" description="Indole-3-glycerol phosphate synthase" evidence="9">
    <location>
        <begin position="5"/>
        <end position="259"/>
    </location>
</feature>
<evidence type="ECO:0000256" key="5">
    <source>
        <dbReference type="ARBA" id="ARBA00022822"/>
    </source>
</evidence>
<dbReference type="OrthoDB" id="9804217at2"/>
<sequence length="260" mass="28606">MSDILNKILATKAEEVAAAKAAVSLDQIKQQAADAEPARGFFAAIQAKHADNLPAVIAEVKKASPSKGLIRPDFHPAAIAEAYARAGAACISVLTDEHYFQGSPDYLKQVKAAVPLPVLRKDFMIDEYQIYQARAWGADAVLLIAAALEAEQLERFEQVAHELGMTVLLELHDPSELAKCRNMTTPLWGVNNRNLRTFEVSLQQTLDLLPELPGKTVVTESGIRNKDDIDFMRGHGVHTFLIGETFMRADDIEAEVKKLF</sequence>
<dbReference type="PANTHER" id="PTHR22854:SF2">
    <property type="entry name" value="INDOLE-3-GLYCEROL-PHOSPHATE SYNTHASE"/>
    <property type="match status" value="1"/>
</dbReference>
<dbReference type="Pfam" id="PF00218">
    <property type="entry name" value="IGPS"/>
    <property type="match status" value="1"/>
</dbReference>
<dbReference type="InterPro" id="IPR001468">
    <property type="entry name" value="Indole-3-GlycerolPSynthase_CS"/>
</dbReference>
<dbReference type="Proteomes" id="UP000325713">
    <property type="component" value="Chromosome"/>
</dbReference>
<name>A0A5J6PWT9_9NEIS</name>
<evidence type="ECO:0000259" key="9">
    <source>
        <dbReference type="Pfam" id="PF00218"/>
    </source>
</evidence>
<keyword evidence="6 8" id="KW-0057">Aromatic amino acid biosynthesis</keyword>
<comment type="similarity">
    <text evidence="8">Belongs to the TrpC family.</text>
</comment>
<dbReference type="NCBIfam" id="NF001373">
    <property type="entry name" value="PRK00278.1-6"/>
    <property type="match status" value="1"/>
</dbReference>
<dbReference type="InterPro" id="IPR013798">
    <property type="entry name" value="Indole-3-glycerol_P_synth_dom"/>
</dbReference>
<dbReference type="UniPathway" id="UPA00035">
    <property type="reaction ID" value="UER00043"/>
</dbReference>
<evidence type="ECO:0000256" key="2">
    <source>
        <dbReference type="ARBA" id="ARBA00004696"/>
    </source>
</evidence>